<protein>
    <submittedName>
        <fullName evidence="3">Membrane protein</fullName>
    </submittedName>
</protein>
<dbReference type="Proteomes" id="UP000823485">
    <property type="component" value="Unassembled WGS sequence"/>
</dbReference>
<feature type="transmembrane region" description="Helical" evidence="1">
    <location>
        <begin position="44"/>
        <end position="61"/>
    </location>
</feature>
<keyword evidence="1" id="KW-0812">Transmembrane</keyword>
<feature type="transmembrane region" description="Helical" evidence="1">
    <location>
        <begin position="6"/>
        <end position="23"/>
    </location>
</feature>
<name>A0ABS2RD09_9BACI</name>
<evidence type="ECO:0000313" key="4">
    <source>
        <dbReference type="Proteomes" id="UP000823485"/>
    </source>
</evidence>
<organism evidence="3 4">
    <name type="scientific">Siminovitchia thermophila</name>
    <dbReference type="NCBI Taxonomy" id="1245522"/>
    <lineage>
        <taxon>Bacteria</taxon>
        <taxon>Bacillati</taxon>
        <taxon>Bacillota</taxon>
        <taxon>Bacilli</taxon>
        <taxon>Bacillales</taxon>
        <taxon>Bacillaceae</taxon>
        <taxon>Siminovitchia</taxon>
    </lineage>
</organism>
<keyword evidence="1" id="KW-1133">Transmembrane helix</keyword>
<feature type="domain" description="DUF1648" evidence="2">
    <location>
        <begin position="8"/>
        <end position="48"/>
    </location>
</feature>
<keyword evidence="1" id="KW-0472">Membrane</keyword>
<gene>
    <name evidence="3" type="ORF">JOC94_004577</name>
</gene>
<proteinExistence type="predicted"/>
<dbReference type="InterPro" id="IPR012867">
    <property type="entry name" value="DUF1648"/>
</dbReference>
<evidence type="ECO:0000259" key="2">
    <source>
        <dbReference type="Pfam" id="PF07853"/>
    </source>
</evidence>
<dbReference type="RefSeq" id="WP_077113027.1">
    <property type="nucleotide sequence ID" value="NZ_JAFBFH010000053.1"/>
</dbReference>
<accession>A0ABS2RD09</accession>
<evidence type="ECO:0000256" key="1">
    <source>
        <dbReference type="SAM" id="Phobius"/>
    </source>
</evidence>
<sequence>MTLKDIIVFILIAAVIFVICLFLPEAIPIHFNAQGKADIIVNKYFLLLGSVIPYSIYWRFFRNDNGSKE</sequence>
<comment type="caution">
    <text evidence="3">The sequence shown here is derived from an EMBL/GenBank/DDBJ whole genome shotgun (WGS) entry which is preliminary data.</text>
</comment>
<evidence type="ECO:0000313" key="3">
    <source>
        <dbReference type="EMBL" id="MBM7717548.1"/>
    </source>
</evidence>
<reference evidence="3 4" key="1">
    <citation type="submission" date="2021-01" db="EMBL/GenBank/DDBJ databases">
        <title>Genomic Encyclopedia of Type Strains, Phase IV (KMG-IV): sequencing the most valuable type-strain genomes for metagenomic binning, comparative biology and taxonomic classification.</title>
        <authorList>
            <person name="Goeker M."/>
        </authorList>
    </citation>
    <scope>NUCLEOTIDE SEQUENCE [LARGE SCALE GENOMIC DNA]</scope>
    <source>
        <strain evidence="3 4">DSM 105453</strain>
    </source>
</reference>
<keyword evidence="4" id="KW-1185">Reference proteome</keyword>
<dbReference type="EMBL" id="JAFBFH010000053">
    <property type="protein sequence ID" value="MBM7717548.1"/>
    <property type="molecule type" value="Genomic_DNA"/>
</dbReference>
<dbReference type="Pfam" id="PF07853">
    <property type="entry name" value="DUF1648"/>
    <property type="match status" value="1"/>
</dbReference>